<organism evidence="2 3">
    <name type="scientific">Rhizobium sullae</name>
    <name type="common">Rhizobium hedysari</name>
    <dbReference type="NCBI Taxonomy" id="50338"/>
    <lineage>
        <taxon>Bacteria</taxon>
        <taxon>Pseudomonadati</taxon>
        <taxon>Pseudomonadota</taxon>
        <taxon>Alphaproteobacteria</taxon>
        <taxon>Hyphomicrobiales</taxon>
        <taxon>Rhizobiaceae</taxon>
        <taxon>Rhizobium/Agrobacterium group</taxon>
        <taxon>Rhizobium</taxon>
    </lineage>
</organism>
<feature type="domain" description="YycE-like C-terminal" evidence="1">
    <location>
        <begin position="10"/>
        <end position="33"/>
    </location>
</feature>
<evidence type="ECO:0000313" key="3">
    <source>
        <dbReference type="Proteomes" id="UP000294576"/>
    </source>
</evidence>
<protein>
    <recommendedName>
        <fullName evidence="1">YycE-like C-terminal domain-containing protein</fullName>
    </recommendedName>
</protein>
<dbReference type="InterPro" id="IPR058997">
    <property type="entry name" value="YycE-like_C"/>
</dbReference>
<dbReference type="EMBL" id="SMBH01000003">
    <property type="protein sequence ID" value="TCU18008.1"/>
    <property type="molecule type" value="Genomic_DNA"/>
</dbReference>
<gene>
    <name evidence="2" type="ORF">EV132_103127</name>
</gene>
<dbReference type="RefSeq" id="WP_425376381.1">
    <property type="nucleotide sequence ID" value="NZ_SMBH01000003.1"/>
</dbReference>
<proteinExistence type="predicted"/>
<dbReference type="Proteomes" id="UP000294576">
    <property type="component" value="Unassembled WGS sequence"/>
</dbReference>
<evidence type="ECO:0000313" key="2">
    <source>
        <dbReference type="EMBL" id="TCU18008.1"/>
    </source>
</evidence>
<evidence type="ECO:0000259" key="1">
    <source>
        <dbReference type="Pfam" id="PF22659"/>
    </source>
</evidence>
<comment type="caution">
    <text evidence="2">The sequence shown here is derived from an EMBL/GenBank/DDBJ whole genome shotgun (WGS) entry which is preliminary data.</text>
</comment>
<name>A0A4R3Q9D8_RHISU</name>
<dbReference type="Pfam" id="PF22659">
    <property type="entry name" value="YycE-like_C"/>
    <property type="match status" value="1"/>
</dbReference>
<dbReference type="AlphaFoldDB" id="A0A4R3Q9D8"/>
<sequence length="39" mass="4391">MKPDLAMLSGANPFWDHIGLTFEEHDGYRIVLQDTGSDL</sequence>
<reference evidence="2 3" key="1">
    <citation type="submission" date="2019-03" db="EMBL/GenBank/DDBJ databases">
        <title>Genomic Encyclopedia of Type Strains, Phase IV (KMG-V): Genome sequencing to study the core and pangenomes of soil and plant-associated prokaryotes.</title>
        <authorList>
            <person name="Whitman W."/>
        </authorList>
    </citation>
    <scope>NUCLEOTIDE SEQUENCE [LARGE SCALE GENOMIC DNA]</scope>
    <source>
        <strain evidence="2 3">Hc14</strain>
    </source>
</reference>
<accession>A0A4R3Q9D8</accession>